<protein>
    <submittedName>
        <fullName evidence="1">Uncharacterized protein</fullName>
    </submittedName>
</protein>
<gene>
    <name evidence="1" type="ORF">ASJ81_01065</name>
</gene>
<proteinExistence type="predicted"/>
<dbReference type="EMBL" id="LMVP01000001">
    <property type="protein sequence ID" value="PAV14541.1"/>
    <property type="molecule type" value="Genomic_DNA"/>
</dbReference>
<evidence type="ECO:0000313" key="1">
    <source>
        <dbReference type="EMBL" id="PAV14541.1"/>
    </source>
</evidence>
<dbReference type="Proteomes" id="UP000218164">
    <property type="component" value="Unassembled WGS sequence"/>
</dbReference>
<accession>A0A2A2HYH9</accession>
<reference evidence="1 2" key="1">
    <citation type="journal article" date="2017" name="BMC Genomics">
        <title>Genomic analysis of methanogenic archaea reveals a shift towards energy conservation.</title>
        <authorList>
            <person name="Gilmore S.P."/>
            <person name="Henske J.K."/>
            <person name="Sexton J.A."/>
            <person name="Solomon K.V."/>
            <person name="Seppala S."/>
            <person name="Yoo J.I."/>
            <person name="Huyett L.M."/>
            <person name="Pressman A."/>
            <person name="Cogan J.Z."/>
            <person name="Kivenson V."/>
            <person name="Peng X."/>
            <person name="Tan Y."/>
            <person name="Valentine D.L."/>
            <person name="O'Malley M.A."/>
        </authorList>
    </citation>
    <scope>NUCLEOTIDE SEQUENCE [LARGE SCALE GENOMIC DNA]</scope>
    <source>
        <strain evidence="1 2">MC-15</strain>
    </source>
</reference>
<dbReference type="AlphaFoldDB" id="A0A2A2HYH9"/>
<comment type="caution">
    <text evidence="1">The sequence shown here is derived from an EMBL/GenBank/DDBJ whole genome shotgun (WGS) entry which is preliminary data.</text>
</comment>
<sequence length="80" mass="9870">MQLFQIIISLMIDEMLVLDYEKWFKILVIENFQGLNRAIRCKNKILQAKNYWYGCGLYYDEKKLYNVVYHLLCRFFNLEF</sequence>
<name>A0A2A2HYH9_9EURY</name>
<evidence type="ECO:0000313" key="2">
    <source>
        <dbReference type="Proteomes" id="UP000218164"/>
    </source>
</evidence>
<keyword evidence="2" id="KW-1185">Reference proteome</keyword>
<organism evidence="1 2">
    <name type="scientific">Methanosarcina spelaei</name>
    <dbReference type="NCBI Taxonomy" id="1036679"/>
    <lineage>
        <taxon>Archaea</taxon>
        <taxon>Methanobacteriati</taxon>
        <taxon>Methanobacteriota</taxon>
        <taxon>Stenosarchaea group</taxon>
        <taxon>Methanomicrobia</taxon>
        <taxon>Methanosarcinales</taxon>
        <taxon>Methanosarcinaceae</taxon>
        <taxon>Methanosarcina</taxon>
    </lineage>
</organism>